<proteinExistence type="predicted"/>
<sequence>MVPRQRSSAPVIGALELSFLDAQSLSSVGNLLRALCPDLKDLDLRLKYYINAASISHLNHVLAAYPHLAWLRRLRFTVAGTATEGDAIEDVIRSRLQLWDNKGIVEVEELRTERVLTHVDVPISTSVAHNSDRPSSSAW</sequence>
<evidence type="ECO:0000313" key="1">
    <source>
        <dbReference type="EMBL" id="KAJ7364418.1"/>
    </source>
</evidence>
<dbReference type="AlphaFoldDB" id="A0AAD7F280"/>
<name>A0AAD7F280_9AGAR</name>
<protein>
    <submittedName>
        <fullName evidence="1">Uncharacterized protein</fullName>
    </submittedName>
</protein>
<reference evidence="1" key="1">
    <citation type="submission" date="2023-03" db="EMBL/GenBank/DDBJ databases">
        <title>Massive genome expansion in bonnet fungi (Mycena s.s.) driven by repeated elements and novel gene families across ecological guilds.</title>
        <authorList>
            <consortium name="Lawrence Berkeley National Laboratory"/>
            <person name="Harder C.B."/>
            <person name="Miyauchi S."/>
            <person name="Viragh M."/>
            <person name="Kuo A."/>
            <person name="Thoen E."/>
            <person name="Andreopoulos B."/>
            <person name="Lu D."/>
            <person name="Skrede I."/>
            <person name="Drula E."/>
            <person name="Henrissat B."/>
            <person name="Morin E."/>
            <person name="Kohler A."/>
            <person name="Barry K."/>
            <person name="LaButti K."/>
            <person name="Morin E."/>
            <person name="Salamov A."/>
            <person name="Lipzen A."/>
            <person name="Mereny Z."/>
            <person name="Hegedus B."/>
            <person name="Baldrian P."/>
            <person name="Stursova M."/>
            <person name="Weitz H."/>
            <person name="Taylor A."/>
            <person name="Grigoriev I.V."/>
            <person name="Nagy L.G."/>
            <person name="Martin F."/>
            <person name="Kauserud H."/>
        </authorList>
    </citation>
    <scope>NUCLEOTIDE SEQUENCE</scope>
    <source>
        <strain evidence="1">CBHHK002</strain>
    </source>
</reference>
<gene>
    <name evidence="1" type="ORF">DFH08DRAFT_1073146</name>
</gene>
<organism evidence="1 2">
    <name type="scientific">Mycena albidolilacea</name>
    <dbReference type="NCBI Taxonomy" id="1033008"/>
    <lineage>
        <taxon>Eukaryota</taxon>
        <taxon>Fungi</taxon>
        <taxon>Dikarya</taxon>
        <taxon>Basidiomycota</taxon>
        <taxon>Agaricomycotina</taxon>
        <taxon>Agaricomycetes</taxon>
        <taxon>Agaricomycetidae</taxon>
        <taxon>Agaricales</taxon>
        <taxon>Marasmiineae</taxon>
        <taxon>Mycenaceae</taxon>
        <taxon>Mycena</taxon>
    </lineage>
</organism>
<dbReference type="EMBL" id="JARIHO010000003">
    <property type="protein sequence ID" value="KAJ7364418.1"/>
    <property type="molecule type" value="Genomic_DNA"/>
</dbReference>
<evidence type="ECO:0000313" key="2">
    <source>
        <dbReference type="Proteomes" id="UP001218218"/>
    </source>
</evidence>
<comment type="caution">
    <text evidence="1">The sequence shown here is derived from an EMBL/GenBank/DDBJ whole genome shotgun (WGS) entry which is preliminary data.</text>
</comment>
<keyword evidence="2" id="KW-1185">Reference proteome</keyword>
<accession>A0AAD7F280</accession>
<dbReference type="Proteomes" id="UP001218218">
    <property type="component" value="Unassembled WGS sequence"/>
</dbReference>